<dbReference type="RefSeq" id="WP_283172333.1">
    <property type="nucleotide sequence ID" value="NZ_JAPNOA010000012.1"/>
</dbReference>
<protein>
    <submittedName>
        <fullName evidence="1">Uncharacterized protein</fullName>
    </submittedName>
</protein>
<comment type="caution">
    <text evidence="1">The sequence shown here is derived from an EMBL/GenBank/DDBJ whole genome shotgun (WGS) entry which is preliminary data.</text>
</comment>
<dbReference type="InterPro" id="IPR054249">
    <property type="entry name" value="DUF6976"/>
</dbReference>
<keyword evidence="2" id="KW-1185">Reference proteome</keyword>
<gene>
    <name evidence="1" type="ORF">OUO13_02860</name>
</gene>
<dbReference type="Pfam" id="PF22396">
    <property type="entry name" value="DUF6976"/>
    <property type="match status" value="1"/>
</dbReference>
<evidence type="ECO:0000313" key="1">
    <source>
        <dbReference type="EMBL" id="MCY0964114.1"/>
    </source>
</evidence>
<organism evidence="1 2">
    <name type="scientific">Parathalassolituus penaei</name>
    <dbReference type="NCBI Taxonomy" id="2997323"/>
    <lineage>
        <taxon>Bacteria</taxon>
        <taxon>Pseudomonadati</taxon>
        <taxon>Pseudomonadota</taxon>
        <taxon>Gammaproteobacteria</taxon>
        <taxon>Oceanospirillales</taxon>
        <taxon>Oceanospirillaceae</taxon>
        <taxon>Parathalassolituus</taxon>
    </lineage>
</organism>
<dbReference type="EMBL" id="JAPNOA010000012">
    <property type="protein sequence ID" value="MCY0964114.1"/>
    <property type="molecule type" value="Genomic_DNA"/>
</dbReference>
<name>A0A9X3EC34_9GAMM</name>
<dbReference type="AlphaFoldDB" id="A0A9X3EC34"/>
<dbReference type="Proteomes" id="UP001150830">
    <property type="component" value="Unassembled WGS sequence"/>
</dbReference>
<evidence type="ECO:0000313" key="2">
    <source>
        <dbReference type="Proteomes" id="UP001150830"/>
    </source>
</evidence>
<accession>A0A9X3EC34</accession>
<reference evidence="1" key="1">
    <citation type="submission" date="2022-11" db="EMBL/GenBank/DDBJ databases">
        <title>Parathalassolutuus dongxingensis gen. nov., sp. nov., a novel member of family Oceanospirillaceae isolated from a coastal shrimp pond in Guangxi, China.</title>
        <authorList>
            <person name="Chen H."/>
        </authorList>
    </citation>
    <scope>NUCLEOTIDE SEQUENCE</scope>
    <source>
        <strain evidence="1">G-43</strain>
    </source>
</reference>
<sequence>MNVSLHGVQRFPGRLMTLDEAARCILAGRGVTVAGDEAALRKLPKGLWIGGTIPYFMSEEGGLCTRDMVFVNELPLASGAPGLCTYDVASISEICTDAPDNGFTVLIVPAFSEIHERFAHDAPEFDGMYLQPLVGWVAGAHLDDLATTRPKVVFGPTGEFYENLAVAMHVALDSTHSASIEIVNLFSPGKGPAIRFPQSGFSATTAIVNGETVNLAEFLTRAGVDTRLPLVADYCGAMINVSFQKVDIEGGEVRFYAPVFSELEYHLAAPMQATAEAFRGQLVAGEGEVAFCCNCILNYLYGGLEGARTDPMHGPMTFGEIAYQLVNQTMVYLRIT</sequence>
<proteinExistence type="predicted"/>